<dbReference type="Proteomes" id="UP001054837">
    <property type="component" value="Unassembled WGS sequence"/>
</dbReference>
<evidence type="ECO:0000313" key="2">
    <source>
        <dbReference type="Proteomes" id="UP001054837"/>
    </source>
</evidence>
<accession>A0AAV4T2U3</accession>
<comment type="caution">
    <text evidence="1">The sequence shown here is derived from an EMBL/GenBank/DDBJ whole genome shotgun (WGS) entry which is preliminary data.</text>
</comment>
<dbReference type="EMBL" id="BPLQ01009022">
    <property type="protein sequence ID" value="GIY40988.1"/>
    <property type="molecule type" value="Genomic_DNA"/>
</dbReference>
<dbReference type="AlphaFoldDB" id="A0AAV4T2U3"/>
<sequence>MESFLIFHLLVNTIGKQRGNCFWHNFRKIRPTFLDTASEPITFQTHITIPEHKVPRSYLNEYFRLRMAKFHQRGLPVATYGNKSDLLSLECSKLYPQLEDSAVRS</sequence>
<organism evidence="1 2">
    <name type="scientific">Caerostris darwini</name>
    <dbReference type="NCBI Taxonomy" id="1538125"/>
    <lineage>
        <taxon>Eukaryota</taxon>
        <taxon>Metazoa</taxon>
        <taxon>Ecdysozoa</taxon>
        <taxon>Arthropoda</taxon>
        <taxon>Chelicerata</taxon>
        <taxon>Arachnida</taxon>
        <taxon>Araneae</taxon>
        <taxon>Araneomorphae</taxon>
        <taxon>Entelegynae</taxon>
        <taxon>Araneoidea</taxon>
        <taxon>Araneidae</taxon>
        <taxon>Caerostris</taxon>
    </lineage>
</organism>
<keyword evidence="2" id="KW-1185">Reference proteome</keyword>
<gene>
    <name evidence="1" type="ORF">CDAR_168501</name>
</gene>
<proteinExistence type="predicted"/>
<reference evidence="1 2" key="1">
    <citation type="submission" date="2021-06" db="EMBL/GenBank/DDBJ databases">
        <title>Caerostris darwini draft genome.</title>
        <authorList>
            <person name="Kono N."/>
            <person name="Arakawa K."/>
        </authorList>
    </citation>
    <scope>NUCLEOTIDE SEQUENCE [LARGE SCALE GENOMIC DNA]</scope>
</reference>
<evidence type="ECO:0000313" key="1">
    <source>
        <dbReference type="EMBL" id="GIY40988.1"/>
    </source>
</evidence>
<protein>
    <submittedName>
        <fullName evidence="1">Uncharacterized protein</fullName>
    </submittedName>
</protein>
<name>A0AAV4T2U3_9ARAC</name>